<name>A0AAF3EQY1_9BILA</name>
<dbReference type="AlphaFoldDB" id="A0AAF3EQY1"/>
<proteinExistence type="predicted"/>
<dbReference type="Proteomes" id="UP000887575">
    <property type="component" value="Unassembled WGS sequence"/>
</dbReference>
<protein>
    <submittedName>
        <fullName evidence="2">Uncharacterized protein</fullName>
    </submittedName>
</protein>
<reference evidence="2" key="1">
    <citation type="submission" date="2024-02" db="UniProtKB">
        <authorList>
            <consortium name="WormBaseParasite"/>
        </authorList>
    </citation>
    <scope>IDENTIFICATION</scope>
</reference>
<keyword evidence="1" id="KW-1185">Reference proteome</keyword>
<evidence type="ECO:0000313" key="2">
    <source>
        <dbReference type="WBParaSite" id="MBELARI_LOCUS16506.1"/>
    </source>
</evidence>
<organism evidence="1 2">
    <name type="scientific">Mesorhabditis belari</name>
    <dbReference type="NCBI Taxonomy" id="2138241"/>
    <lineage>
        <taxon>Eukaryota</taxon>
        <taxon>Metazoa</taxon>
        <taxon>Ecdysozoa</taxon>
        <taxon>Nematoda</taxon>
        <taxon>Chromadorea</taxon>
        <taxon>Rhabditida</taxon>
        <taxon>Rhabditina</taxon>
        <taxon>Rhabditomorpha</taxon>
        <taxon>Rhabditoidea</taxon>
        <taxon>Rhabditidae</taxon>
        <taxon>Mesorhabditinae</taxon>
        <taxon>Mesorhabditis</taxon>
    </lineage>
</organism>
<dbReference type="WBParaSite" id="MBELARI_LOCUS16506.1">
    <property type="protein sequence ID" value="MBELARI_LOCUS16506.1"/>
    <property type="gene ID" value="MBELARI_LOCUS16506"/>
</dbReference>
<accession>A0AAF3EQY1</accession>
<sequence>MREQSKTKIHLTTLYDFAKDNYKLYKEWMVEHFKQTCDDLTEDENVLEDVYVELVSVEDFELSGNLEIRDTLA</sequence>
<evidence type="ECO:0000313" key="1">
    <source>
        <dbReference type="Proteomes" id="UP000887575"/>
    </source>
</evidence>